<proteinExistence type="predicted"/>
<dbReference type="EMBL" id="FCNY02000008">
    <property type="protein sequence ID" value="SAL46090.1"/>
    <property type="molecule type" value="Genomic_DNA"/>
</dbReference>
<gene>
    <name evidence="1" type="ORF">AWB70_03618</name>
</gene>
<dbReference type="RefSeq" id="WP_053570402.1">
    <property type="nucleotide sequence ID" value="NZ_FCNY02000008.1"/>
</dbReference>
<evidence type="ECO:0000313" key="1">
    <source>
        <dbReference type="EMBL" id="SAL46090.1"/>
    </source>
</evidence>
<sequence length="398" mass="43150">MDRARFVPEFALQLNGQPVPAALRAAIESVRCQTGMEGLDEVEVTLANEGLRWLDDPEFRLGTRLTLRLGYAPDPLVQVFDGEVVARAANFPSGAMPGFTVTAHDRRRTMRDGKKVRWFAIPVPTVGNLPLPDIATASIVTLENLLLPIFDPVGAALSIILGGVDTFVAVTDPDSAQAVIRKQANESDYDFLNRIAGENGWDVLVEHSGPLGGHLLRFTSSLDNLRPTFTYGYGRSLIDFAPRVSTVGQIFTVGGFVWVPAIKMTFVVTLGFNWDTMSLALAIYPGVVPIGMQPGDYLIDEPLTPTSIPRKLVSELIPKLNRRLTASGTVVGEPAMRAGDVLRIEGVGEEFGGLYRVSSVTHTVDSGGFRTAFGLRKEIWFGSIPLADQGAVPVRVSF</sequence>
<protein>
    <submittedName>
        <fullName evidence="1">Phage late control gene D protein (GPD)</fullName>
    </submittedName>
</protein>
<dbReference type="AlphaFoldDB" id="A0A158HQY1"/>
<name>A0A158HQY1_CABCO</name>
<accession>A0A158HQY1</accession>
<dbReference type="Proteomes" id="UP000054740">
    <property type="component" value="Unassembled WGS sequence"/>
</dbReference>
<keyword evidence="2" id="KW-1185">Reference proteome</keyword>
<organism evidence="1 2">
    <name type="scientific">Caballeronia cordobensis</name>
    <name type="common">Burkholderia cordobensis</name>
    <dbReference type="NCBI Taxonomy" id="1353886"/>
    <lineage>
        <taxon>Bacteria</taxon>
        <taxon>Pseudomonadati</taxon>
        <taxon>Pseudomonadota</taxon>
        <taxon>Betaproteobacteria</taxon>
        <taxon>Burkholderiales</taxon>
        <taxon>Burkholderiaceae</taxon>
        <taxon>Caballeronia</taxon>
    </lineage>
</organism>
<reference evidence="2" key="1">
    <citation type="submission" date="2016-01" db="EMBL/GenBank/DDBJ databases">
        <authorList>
            <person name="Peeters C."/>
        </authorList>
    </citation>
    <scope>NUCLEOTIDE SEQUENCE [LARGE SCALE GENOMIC DNA]</scope>
</reference>
<dbReference type="SUPFAM" id="SSF69279">
    <property type="entry name" value="Phage tail proteins"/>
    <property type="match status" value="1"/>
</dbReference>
<evidence type="ECO:0000313" key="2">
    <source>
        <dbReference type="Proteomes" id="UP000054740"/>
    </source>
</evidence>